<reference evidence="2" key="1">
    <citation type="submission" date="2019-02" db="EMBL/GenBank/DDBJ databases">
        <authorList>
            <person name="Gruber-Vodicka R. H."/>
            <person name="Seah K. B. B."/>
        </authorList>
    </citation>
    <scope>NUCLEOTIDE SEQUENCE</scope>
    <source>
        <strain evidence="2">BECK_BZ106</strain>
        <strain evidence="1">BECK_BZ15</strain>
    </source>
</reference>
<protein>
    <submittedName>
        <fullName evidence="2">SIR2-like domain-containing protein</fullName>
    </submittedName>
</protein>
<name>A0A450TU40_9GAMM</name>
<evidence type="ECO:0000313" key="2">
    <source>
        <dbReference type="EMBL" id="VFJ72152.1"/>
    </source>
</evidence>
<dbReference type="EMBL" id="CAADEW010000007">
    <property type="protein sequence ID" value="VFJ44615.1"/>
    <property type="molecule type" value="Genomic_DNA"/>
</dbReference>
<sequence length="209" mass="24164">MSTVTPDAIDPEGSILFLGSGFSAEAHNIRGENLPTGRSLRETFAKIIGVDPNDYDLQTLASEIDANPDFNLYELLHEIFTVRDLTGDQQEILHLPWLRIYTTNYDDAVEYAFRKRHRISSFSYNEEKPRKLPESSIIHLHGTIRSTTPENVLSQLVLAEEAYIRQHFEKSPWYDEFARDIRFSTACFFVGYSLSDYRKSIYFKSQQPL</sequence>
<dbReference type="AlphaFoldDB" id="A0A450TU40"/>
<evidence type="ECO:0000313" key="1">
    <source>
        <dbReference type="EMBL" id="VFJ44615.1"/>
    </source>
</evidence>
<proteinExistence type="predicted"/>
<dbReference type="EMBL" id="CAADFD010000257">
    <property type="protein sequence ID" value="VFJ72152.1"/>
    <property type="molecule type" value="Genomic_DNA"/>
</dbReference>
<accession>A0A450TU40</accession>
<gene>
    <name evidence="1" type="ORF">BECKFW1821A_GA0114235_100748</name>
    <name evidence="2" type="ORF">BECKFW1821B_GA0114236_12572</name>
</gene>
<dbReference type="Pfam" id="PF13289">
    <property type="entry name" value="SIR2_2"/>
    <property type="match status" value="1"/>
</dbReference>
<organism evidence="2">
    <name type="scientific">Candidatus Kentrum sp. FW</name>
    <dbReference type="NCBI Taxonomy" id="2126338"/>
    <lineage>
        <taxon>Bacteria</taxon>
        <taxon>Pseudomonadati</taxon>
        <taxon>Pseudomonadota</taxon>
        <taxon>Gammaproteobacteria</taxon>
        <taxon>Candidatus Kentrum</taxon>
    </lineage>
</organism>